<comment type="caution">
    <text evidence="1">The sequence shown here is derived from an EMBL/GenBank/DDBJ whole genome shotgun (WGS) entry which is preliminary data.</text>
</comment>
<dbReference type="AlphaFoldDB" id="A0AAD8NCY1"/>
<dbReference type="Proteomes" id="UP001237642">
    <property type="component" value="Unassembled WGS sequence"/>
</dbReference>
<keyword evidence="2" id="KW-1185">Reference proteome</keyword>
<dbReference type="PANTHER" id="PTHR31672">
    <property type="entry name" value="BNACNNG10540D PROTEIN"/>
    <property type="match status" value="1"/>
</dbReference>
<dbReference type="InterPro" id="IPR036047">
    <property type="entry name" value="F-box-like_dom_sf"/>
</dbReference>
<sequence>MVNMDEQIKEHLKAVEKRIGDQEKRYDGKIDELVKLICDLKEMSTSRSTEVFRENLETIEHQTQRTENGWNNFNGVCKSWRSHISNPEFVKRHVLRTRNNPDNDLFIVDNSIRDASRGRHTRHFSVINVNFLDRAINLNIPIHDSNDIGDLDYVVGSCNGLLCLAYKCKGSHESPHKLYLWNLATTQVKDRSRRYTIEPHGDYVFWVWVWF</sequence>
<reference evidence="1" key="1">
    <citation type="submission" date="2023-02" db="EMBL/GenBank/DDBJ databases">
        <title>Genome of toxic invasive species Heracleum sosnowskyi carries increased number of genes despite the absence of recent whole-genome duplications.</title>
        <authorList>
            <person name="Schelkunov M."/>
            <person name="Shtratnikova V."/>
            <person name="Makarenko M."/>
            <person name="Klepikova A."/>
            <person name="Omelchenko D."/>
            <person name="Novikova G."/>
            <person name="Obukhova E."/>
            <person name="Bogdanov V."/>
            <person name="Penin A."/>
            <person name="Logacheva M."/>
        </authorList>
    </citation>
    <scope>NUCLEOTIDE SEQUENCE</scope>
    <source>
        <strain evidence="1">Hsosn_3</strain>
        <tissue evidence="1">Leaf</tissue>
    </source>
</reference>
<evidence type="ECO:0000313" key="1">
    <source>
        <dbReference type="EMBL" id="KAK1403203.1"/>
    </source>
</evidence>
<organism evidence="1 2">
    <name type="scientific">Heracleum sosnowskyi</name>
    <dbReference type="NCBI Taxonomy" id="360622"/>
    <lineage>
        <taxon>Eukaryota</taxon>
        <taxon>Viridiplantae</taxon>
        <taxon>Streptophyta</taxon>
        <taxon>Embryophyta</taxon>
        <taxon>Tracheophyta</taxon>
        <taxon>Spermatophyta</taxon>
        <taxon>Magnoliopsida</taxon>
        <taxon>eudicotyledons</taxon>
        <taxon>Gunneridae</taxon>
        <taxon>Pentapetalae</taxon>
        <taxon>asterids</taxon>
        <taxon>campanulids</taxon>
        <taxon>Apiales</taxon>
        <taxon>Apiaceae</taxon>
        <taxon>Apioideae</taxon>
        <taxon>apioid superclade</taxon>
        <taxon>Tordylieae</taxon>
        <taxon>Tordyliinae</taxon>
        <taxon>Heracleum</taxon>
    </lineage>
</organism>
<gene>
    <name evidence="1" type="ORF">POM88_002808</name>
</gene>
<dbReference type="SUPFAM" id="SSF81383">
    <property type="entry name" value="F-box domain"/>
    <property type="match status" value="1"/>
</dbReference>
<dbReference type="EMBL" id="JAUIZM010000001">
    <property type="protein sequence ID" value="KAK1403203.1"/>
    <property type="molecule type" value="Genomic_DNA"/>
</dbReference>
<protein>
    <submittedName>
        <fullName evidence="1">Uncharacterized protein</fullName>
    </submittedName>
</protein>
<accession>A0AAD8NCY1</accession>
<evidence type="ECO:0000313" key="2">
    <source>
        <dbReference type="Proteomes" id="UP001237642"/>
    </source>
</evidence>
<name>A0AAD8NCY1_9APIA</name>
<proteinExistence type="predicted"/>
<dbReference type="InterPro" id="IPR050796">
    <property type="entry name" value="SCF_F-box_component"/>
</dbReference>
<dbReference type="PANTHER" id="PTHR31672:SF13">
    <property type="entry name" value="F-BOX PROTEIN CPR30-LIKE"/>
    <property type="match status" value="1"/>
</dbReference>
<reference evidence="1" key="2">
    <citation type="submission" date="2023-05" db="EMBL/GenBank/DDBJ databases">
        <authorList>
            <person name="Schelkunov M.I."/>
        </authorList>
    </citation>
    <scope>NUCLEOTIDE SEQUENCE</scope>
    <source>
        <strain evidence="1">Hsosn_3</strain>
        <tissue evidence="1">Leaf</tissue>
    </source>
</reference>